<protein>
    <submittedName>
        <fullName evidence="1">Uncharacterized protein</fullName>
    </submittedName>
</protein>
<dbReference type="EMBL" id="BSYO01000011">
    <property type="protein sequence ID" value="GMH11823.1"/>
    <property type="molecule type" value="Genomic_DNA"/>
</dbReference>
<reference evidence="1" key="1">
    <citation type="submission" date="2023-05" db="EMBL/GenBank/DDBJ databases">
        <title>Nepenthes gracilis genome sequencing.</title>
        <authorList>
            <person name="Fukushima K."/>
        </authorList>
    </citation>
    <scope>NUCLEOTIDE SEQUENCE</scope>
    <source>
        <strain evidence="1">SING2019-196</strain>
    </source>
</reference>
<organism evidence="1 2">
    <name type="scientific">Nepenthes gracilis</name>
    <name type="common">Slender pitcher plant</name>
    <dbReference type="NCBI Taxonomy" id="150966"/>
    <lineage>
        <taxon>Eukaryota</taxon>
        <taxon>Viridiplantae</taxon>
        <taxon>Streptophyta</taxon>
        <taxon>Embryophyta</taxon>
        <taxon>Tracheophyta</taxon>
        <taxon>Spermatophyta</taxon>
        <taxon>Magnoliopsida</taxon>
        <taxon>eudicotyledons</taxon>
        <taxon>Gunneridae</taxon>
        <taxon>Pentapetalae</taxon>
        <taxon>Caryophyllales</taxon>
        <taxon>Nepenthaceae</taxon>
        <taxon>Nepenthes</taxon>
    </lineage>
</organism>
<accession>A0AAD3SI95</accession>
<proteinExistence type="predicted"/>
<keyword evidence="2" id="KW-1185">Reference proteome</keyword>
<evidence type="ECO:0000313" key="2">
    <source>
        <dbReference type="Proteomes" id="UP001279734"/>
    </source>
</evidence>
<gene>
    <name evidence="1" type="ORF">Nepgr_013664</name>
</gene>
<evidence type="ECO:0000313" key="1">
    <source>
        <dbReference type="EMBL" id="GMH11823.1"/>
    </source>
</evidence>
<name>A0AAD3SI95_NEPGR</name>
<comment type="caution">
    <text evidence="1">The sequence shown here is derived from an EMBL/GenBank/DDBJ whole genome shotgun (WGS) entry which is preliminary data.</text>
</comment>
<dbReference type="AlphaFoldDB" id="A0AAD3SI95"/>
<dbReference type="Proteomes" id="UP001279734">
    <property type="component" value="Unassembled WGS sequence"/>
</dbReference>
<sequence length="132" mass="14659">MIVKGYRKLVNCRCSVTTASPLNPEQARVPPVIQLPIPTIYQFKIGLFQIFVREISINCEPVNCVKVGCSRATKAIDEDAQKGAKLVVLPASSWILSSLCMCFRLCRCQQPTQLLGAMPTQLQDMSQMLKSL</sequence>